<keyword evidence="3" id="KW-1185">Reference proteome</keyword>
<dbReference type="GeneID" id="20035612"/>
<sequence>MEVEWDKETVTKFYNYLCGTISYQYCIELEKDLRIETGTEEKLNKQSCSSCSDHHSDGNISCFKFKKDDDDVLGEILDSEKDQENVKTSLAEITQKAFAIYTNVIAKAASQGENKVTLETDHFLRSDILRLVFSKYITTKVKERITEISSKSTKNIVSLANPLNINEHDLNKIKTDTIASLMHDHVGLQKNFLGREYTKLIFDELVFIEYNNQFNEFGMEYKSVRTDFYCWTYITSLDRQKQRGLYKLLKELSLLPYELNKKANLSLQIGTLFQFLYFSPNKSYIKKHCQGGYGKMDNGKKFTCIYVPFVHSDDDVEIKLYKNEYNEESDKAEPNIADARTLPSNEKDGAPFRVIKPESDSLIFLQTRNVSYEISKTKNKFFITDIHAVSTLFKPSEDALLRQDILPSDEMLQSDEIQKNRLFTSTENILIYSHRLKKVH</sequence>
<evidence type="ECO:0008006" key="4">
    <source>
        <dbReference type="Google" id="ProtNLM"/>
    </source>
</evidence>
<evidence type="ECO:0000256" key="1">
    <source>
        <dbReference type="SAM" id="MobiDB-lite"/>
    </source>
</evidence>
<accession>W7ACN4</accession>
<protein>
    <recommendedName>
        <fullName evidence="4">Prolyl 4-hydroxylase alpha subunit domain-containing protein</fullName>
    </recommendedName>
</protein>
<gene>
    <name evidence="2" type="ORF">C922_00338</name>
</gene>
<reference evidence="2 3" key="1">
    <citation type="submission" date="2013-02" db="EMBL/GenBank/DDBJ databases">
        <title>The Genome Sequence of Plasmodium inui San Antonio 1.</title>
        <authorList>
            <consortium name="The Broad Institute Genome Sequencing Platform"/>
            <consortium name="The Broad Institute Genome Sequencing Center for Infectious Disease"/>
            <person name="Neafsey D."/>
            <person name="Cheeseman I."/>
            <person name="Volkman S."/>
            <person name="Adams J."/>
            <person name="Walker B."/>
            <person name="Young S.K."/>
            <person name="Zeng Q."/>
            <person name="Gargeya S."/>
            <person name="Fitzgerald M."/>
            <person name="Haas B."/>
            <person name="Abouelleil A."/>
            <person name="Alvarado L."/>
            <person name="Arachchi H.M."/>
            <person name="Berlin A.M."/>
            <person name="Chapman S.B."/>
            <person name="Dewar J."/>
            <person name="Goldberg J."/>
            <person name="Griggs A."/>
            <person name="Gujja S."/>
            <person name="Hansen M."/>
            <person name="Howarth C."/>
            <person name="Imamovic A."/>
            <person name="Larimer J."/>
            <person name="McCowan C."/>
            <person name="Murphy C."/>
            <person name="Neiman D."/>
            <person name="Pearson M."/>
            <person name="Priest M."/>
            <person name="Roberts A."/>
            <person name="Saif S."/>
            <person name="Shea T."/>
            <person name="Sisk P."/>
            <person name="Sykes S."/>
            <person name="Wortman J."/>
            <person name="Nusbaum C."/>
            <person name="Birren B."/>
        </authorList>
    </citation>
    <scope>NUCLEOTIDE SEQUENCE [LARGE SCALE GENOMIC DNA]</scope>
    <source>
        <strain evidence="2 3">San Antonio 1</strain>
    </source>
</reference>
<dbReference type="Gene3D" id="2.60.120.620">
    <property type="entry name" value="q2cbj1_9rhob like domain"/>
    <property type="match status" value="1"/>
</dbReference>
<dbReference type="RefSeq" id="XP_008814177.1">
    <property type="nucleotide sequence ID" value="XM_008815955.1"/>
</dbReference>
<name>W7ACN4_9APIC</name>
<organism evidence="2 3">
    <name type="scientific">Plasmodium inui San Antonio 1</name>
    <dbReference type="NCBI Taxonomy" id="1237626"/>
    <lineage>
        <taxon>Eukaryota</taxon>
        <taxon>Sar</taxon>
        <taxon>Alveolata</taxon>
        <taxon>Apicomplexa</taxon>
        <taxon>Aconoidasida</taxon>
        <taxon>Haemosporida</taxon>
        <taxon>Plasmodiidae</taxon>
        <taxon>Plasmodium</taxon>
        <taxon>Plasmodium (Plasmodium)</taxon>
    </lineage>
</organism>
<proteinExistence type="predicted"/>
<dbReference type="OrthoDB" id="76265at2759"/>
<feature type="region of interest" description="Disordered" evidence="1">
    <location>
        <begin position="329"/>
        <end position="349"/>
    </location>
</feature>
<evidence type="ECO:0000313" key="2">
    <source>
        <dbReference type="EMBL" id="EUD69475.1"/>
    </source>
</evidence>
<dbReference type="Proteomes" id="UP000030640">
    <property type="component" value="Unassembled WGS sequence"/>
</dbReference>
<dbReference type="VEuPathDB" id="PlasmoDB:C922_00338"/>
<dbReference type="AlphaFoldDB" id="W7ACN4"/>
<dbReference type="EMBL" id="KI965460">
    <property type="protein sequence ID" value="EUD69475.1"/>
    <property type="molecule type" value="Genomic_DNA"/>
</dbReference>
<evidence type="ECO:0000313" key="3">
    <source>
        <dbReference type="Proteomes" id="UP000030640"/>
    </source>
</evidence>